<keyword evidence="8" id="KW-1185">Reference proteome</keyword>
<proteinExistence type="inferred from homology"/>
<dbReference type="HOGENOM" id="CLU_049109_4_1_1"/>
<evidence type="ECO:0000256" key="3">
    <source>
        <dbReference type="ARBA" id="ARBA00022692"/>
    </source>
</evidence>
<comment type="similarity">
    <text evidence="2 6">Belongs to the peroxisomal membrane protein PXMP2/4 family.</text>
</comment>
<comment type="subcellular location">
    <subcellularLocation>
        <location evidence="1">Membrane</location>
        <topology evidence="1">Multi-pass membrane protein</topology>
    </subcellularLocation>
</comment>
<feature type="transmembrane region" description="Helical" evidence="6">
    <location>
        <begin position="109"/>
        <end position="131"/>
    </location>
</feature>
<feature type="transmembrane region" description="Helical" evidence="6">
    <location>
        <begin position="38"/>
        <end position="56"/>
    </location>
</feature>
<dbReference type="GO" id="GO:0016020">
    <property type="term" value="C:membrane"/>
    <property type="evidence" value="ECO:0007669"/>
    <property type="project" value="UniProtKB-SubCell"/>
</dbReference>
<dbReference type="Proteomes" id="UP000001292">
    <property type="component" value="Unassembled WGS sequence"/>
</dbReference>
<dbReference type="InterPro" id="IPR007248">
    <property type="entry name" value="Mpv17_PMP22"/>
</dbReference>
<accession>B4HTU4</accession>
<dbReference type="GO" id="GO:0005739">
    <property type="term" value="C:mitochondrion"/>
    <property type="evidence" value="ECO:0007669"/>
    <property type="project" value="TreeGrafter"/>
</dbReference>
<feature type="transmembrane region" description="Helical" evidence="6">
    <location>
        <begin position="176"/>
        <end position="196"/>
    </location>
</feature>
<dbReference type="PANTHER" id="PTHR11266">
    <property type="entry name" value="PEROXISOMAL MEMBRANE PROTEIN 2, PXMP2 MPV17"/>
    <property type="match status" value="1"/>
</dbReference>
<feature type="transmembrane region" description="Helical" evidence="6">
    <location>
        <begin position="77"/>
        <end position="97"/>
    </location>
</feature>
<dbReference type="PANTHER" id="PTHR11266:SF81">
    <property type="entry name" value="GH12661P-RELATED"/>
    <property type="match status" value="1"/>
</dbReference>
<evidence type="ECO:0000256" key="1">
    <source>
        <dbReference type="ARBA" id="ARBA00004141"/>
    </source>
</evidence>
<feature type="transmembrane region" description="Helical" evidence="6">
    <location>
        <begin position="151"/>
        <end position="170"/>
    </location>
</feature>
<dbReference type="STRING" id="7238.B4HTU4"/>
<evidence type="ECO:0000313" key="8">
    <source>
        <dbReference type="Proteomes" id="UP000001292"/>
    </source>
</evidence>
<dbReference type="EMBL" id="CH480817">
    <property type="protein sequence ID" value="EDW50365.1"/>
    <property type="molecule type" value="Genomic_DNA"/>
</dbReference>
<sequence length="205" mass="23146">MFSWTRLANPLKMGGQFVTHFATAPQIPPNAKFWSKLFGKYLLLTNTIGSGLLLAIGDAIAQQGFGERKAFDYSRSGCMMITGSVIGPVQHGFYLLLDGVLPGTSVWGVLHKILVDQLIMSPIYIFLFFYVSSLLGGKTFVECNSELSEKFLYTWMLDCCFWPGLQYLNFRFLNSLYRVVFVNVANCVYVVLLSHIKYGFSYHDP</sequence>
<evidence type="ECO:0000256" key="6">
    <source>
        <dbReference type="RuleBase" id="RU363053"/>
    </source>
</evidence>
<gene>
    <name evidence="7" type="primary">Dsec\GM14037</name>
    <name evidence="7" type="ORF">Dsec_GM14037</name>
</gene>
<dbReference type="KEGG" id="dse:6610662"/>
<dbReference type="Pfam" id="PF04117">
    <property type="entry name" value="Mpv17_PMP22"/>
    <property type="match status" value="1"/>
</dbReference>
<dbReference type="PhylomeDB" id="B4HTU4"/>
<evidence type="ECO:0000256" key="4">
    <source>
        <dbReference type="ARBA" id="ARBA00022989"/>
    </source>
</evidence>
<reference evidence="7 8" key="1">
    <citation type="journal article" date="2007" name="Nature">
        <title>Evolution of genes and genomes on the Drosophila phylogeny.</title>
        <authorList>
            <consortium name="Drosophila 12 Genomes Consortium"/>
            <person name="Clark A.G."/>
            <person name="Eisen M.B."/>
            <person name="Smith D.R."/>
            <person name="Bergman C.M."/>
            <person name="Oliver B."/>
            <person name="Markow T.A."/>
            <person name="Kaufman T.C."/>
            <person name="Kellis M."/>
            <person name="Gelbart W."/>
            <person name="Iyer V.N."/>
            <person name="Pollard D.A."/>
            <person name="Sackton T.B."/>
            <person name="Larracuente A.M."/>
            <person name="Singh N.D."/>
            <person name="Abad J.P."/>
            <person name="Abt D.N."/>
            <person name="Adryan B."/>
            <person name="Aguade M."/>
            <person name="Akashi H."/>
            <person name="Anderson W.W."/>
            <person name="Aquadro C.F."/>
            <person name="Ardell D.H."/>
            <person name="Arguello R."/>
            <person name="Artieri C.G."/>
            <person name="Barbash D.A."/>
            <person name="Barker D."/>
            <person name="Barsanti P."/>
            <person name="Batterham P."/>
            <person name="Batzoglou S."/>
            <person name="Begun D."/>
            <person name="Bhutkar A."/>
            <person name="Blanco E."/>
            <person name="Bosak S.A."/>
            <person name="Bradley R.K."/>
            <person name="Brand A.D."/>
            <person name="Brent M.R."/>
            <person name="Brooks A.N."/>
            <person name="Brown R.H."/>
            <person name="Butlin R.K."/>
            <person name="Caggese C."/>
            <person name="Calvi B.R."/>
            <person name="Bernardo de Carvalho A."/>
            <person name="Caspi A."/>
            <person name="Castrezana S."/>
            <person name="Celniker S.E."/>
            <person name="Chang J.L."/>
            <person name="Chapple C."/>
            <person name="Chatterji S."/>
            <person name="Chinwalla A."/>
            <person name="Civetta A."/>
            <person name="Clifton S.W."/>
            <person name="Comeron J.M."/>
            <person name="Costello J.C."/>
            <person name="Coyne J.A."/>
            <person name="Daub J."/>
            <person name="David R.G."/>
            <person name="Delcher A.L."/>
            <person name="Delehaunty K."/>
            <person name="Do C.B."/>
            <person name="Ebling H."/>
            <person name="Edwards K."/>
            <person name="Eickbush T."/>
            <person name="Evans J.D."/>
            <person name="Filipski A."/>
            <person name="Findeiss S."/>
            <person name="Freyhult E."/>
            <person name="Fulton L."/>
            <person name="Fulton R."/>
            <person name="Garcia A.C."/>
            <person name="Gardiner A."/>
            <person name="Garfield D.A."/>
            <person name="Garvin B.E."/>
            <person name="Gibson G."/>
            <person name="Gilbert D."/>
            <person name="Gnerre S."/>
            <person name="Godfrey J."/>
            <person name="Good R."/>
            <person name="Gotea V."/>
            <person name="Gravely B."/>
            <person name="Greenberg A.J."/>
            <person name="Griffiths-Jones S."/>
            <person name="Gross S."/>
            <person name="Guigo R."/>
            <person name="Gustafson E.A."/>
            <person name="Haerty W."/>
            <person name="Hahn M.W."/>
            <person name="Halligan D.L."/>
            <person name="Halpern A.L."/>
            <person name="Halter G.M."/>
            <person name="Han M.V."/>
            <person name="Heger A."/>
            <person name="Hillier L."/>
            <person name="Hinrichs A.S."/>
            <person name="Holmes I."/>
            <person name="Hoskins R.A."/>
            <person name="Hubisz M.J."/>
            <person name="Hultmark D."/>
            <person name="Huntley M.A."/>
            <person name="Jaffe D.B."/>
            <person name="Jagadeeshan S."/>
            <person name="Jeck W.R."/>
            <person name="Johnson J."/>
            <person name="Jones C.D."/>
            <person name="Jordan W.C."/>
            <person name="Karpen G.H."/>
            <person name="Kataoka E."/>
            <person name="Keightley P.D."/>
            <person name="Kheradpour P."/>
            <person name="Kirkness E.F."/>
            <person name="Koerich L.B."/>
            <person name="Kristiansen K."/>
            <person name="Kudrna D."/>
            <person name="Kulathinal R.J."/>
            <person name="Kumar S."/>
            <person name="Kwok R."/>
            <person name="Lander E."/>
            <person name="Langley C.H."/>
            <person name="Lapoint R."/>
            <person name="Lazzaro B.P."/>
            <person name="Lee S.J."/>
            <person name="Levesque L."/>
            <person name="Li R."/>
            <person name="Lin C.F."/>
            <person name="Lin M.F."/>
            <person name="Lindblad-Toh K."/>
            <person name="Llopart A."/>
            <person name="Long M."/>
            <person name="Low L."/>
            <person name="Lozovsky E."/>
            <person name="Lu J."/>
            <person name="Luo M."/>
            <person name="Machado C.A."/>
            <person name="Makalowski W."/>
            <person name="Marzo M."/>
            <person name="Matsuda M."/>
            <person name="Matzkin L."/>
            <person name="McAllister B."/>
            <person name="McBride C.S."/>
            <person name="McKernan B."/>
            <person name="McKernan K."/>
            <person name="Mendez-Lago M."/>
            <person name="Minx P."/>
            <person name="Mollenhauer M.U."/>
            <person name="Montooth K."/>
            <person name="Mount S.M."/>
            <person name="Mu X."/>
            <person name="Myers E."/>
            <person name="Negre B."/>
            <person name="Newfeld S."/>
            <person name="Nielsen R."/>
            <person name="Noor M.A."/>
            <person name="O'Grady P."/>
            <person name="Pachter L."/>
            <person name="Papaceit M."/>
            <person name="Parisi M.J."/>
            <person name="Parisi M."/>
            <person name="Parts L."/>
            <person name="Pedersen J.S."/>
            <person name="Pesole G."/>
            <person name="Phillippy A.M."/>
            <person name="Ponting C.P."/>
            <person name="Pop M."/>
            <person name="Porcelli D."/>
            <person name="Powell J.R."/>
            <person name="Prohaska S."/>
            <person name="Pruitt K."/>
            <person name="Puig M."/>
            <person name="Quesneville H."/>
            <person name="Ram K.R."/>
            <person name="Rand D."/>
            <person name="Rasmussen M.D."/>
            <person name="Reed L.K."/>
            <person name="Reenan R."/>
            <person name="Reily A."/>
            <person name="Remington K.A."/>
            <person name="Rieger T.T."/>
            <person name="Ritchie M.G."/>
            <person name="Robin C."/>
            <person name="Rogers Y.H."/>
            <person name="Rohde C."/>
            <person name="Rozas J."/>
            <person name="Rubenfield M.J."/>
            <person name="Ruiz A."/>
            <person name="Russo S."/>
            <person name="Salzberg S.L."/>
            <person name="Sanchez-Gracia A."/>
            <person name="Saranga D.J."/>
            <person name="Sato H."/>
            <person name="Schaeffer S.W."/>
            <person name="Schatz M.C."/>
            <person name="Schlenke T."/>
            <person name="Schwartz R."/>
            <person name="Segarra C."/>
            <person name="Singh R.S."/>
            <person name="Sirot L."/>
            <person name="Sirota M."/>
            <person name="Sisneros N.B."/>
            <person name="Smith C.D."/>
            <person name="Smith T.F."/>
            <person name="Spieth J."/>
            <person name="Stage D.E."/>
            <person name="Stark A."/>
            <person name="Stephan W."/>
            <person name="Strausberg R.L."/>
            <person name="Strempel S."/>
            <person name="Sturgill D."/>
            <person name="Sutton G."/>
            <person name="Sutton G.G."/>
            <person name="Tao W."/>
            <person name="Teichmann S."/>
            <person name="Tobari Y.N."/>
            <person name="Tomimura Y."/>
            <person name="Tsolas J.M."/>
            <person name="Valente V.L."/>
            <person name="Venter E."/>
            <person name="Venter J.C."/>
            <person name="Vicario S."/>
            <person name="Vieira F.G."/>
            <person name="Vilella A.J."/>
            <person name="Villasante A."/>
            <person name="Walenz B."/>
            <person name="Wang J."/>
            <person name="Wasserman M."/>
            <person name="Watts T."/>
            <person name="Wilson D."/>
            <person name="Wilson R.K."/>
            <person name="Wing R.A."/>
            <person name="Wolfner M.F."/>
            <person name="Wong A."/>
            <person name="Wong G.K."/>
            <person name="Wu C.I."/>
            <person name="Wu G."/>
            <person name="Yamamoto D."/>
            <person name="Yang H.P."/>
            <person name="Yang S.P."/>
            <person name="Yorke J.A."/>
            <person name="Yoshida K."/>
            <person name="Zdobnov E."/>
            <person name="Zhang P."/>
            <person name="Zhang Y."/>
            <person name="Zimin A.V."/>
            <person name="Baldwin J."/>
            <person name="Abdouelleil A."/>
            <person name="Abdulkadir J."/>
            <person name="Abebe A."/>
            <person name="Abera B."/>
            <person name="Abreu J."/>
            <person name="Acer S.C."/>
            <person name="Aftuck L."/>
            <person name="Alexander A."/>
            <person name="An P."/>
            <person name="Anderson E."/>
            <person name="Anderson S."/>
            <person name="Arachi H."/>
            <person name="Azer M."/>
            <person name="Bachantsang P."/>
            <person name="Barry A."/>
            <person name="Bayul T."/>
            <person name="Berlin A."/>
            <person name="Bessette D."/>
            <person name="Bloom T."/>
            <person name="Blye J."/>
            <person name="Boguslavskiy L."/>
            <person name="Bonnet C."/>
            <person name="Boukhgalter B."/>
            <person name="Bourzgui I."/>
            <person name="Brown A."/>
            <person name="Cahill P."/>
            <person name="Channer S."/>
            <person name="Cheshatsang Y."/>
            <person name="Chuda L."/>
            <person name="Citroen M."/>
            <person name="Collymore A."/>
            <person name="Cooke P."/>
            <person name="Costello M."/>
            <person name="D'Aco K."/>
            <person name="Daza R."/>
            <person name="De Haan G."/>
            <person name="DeGray S."/>
            <person name="DeMaso C."/>
            <person name="Dhargay N."/>
            <person name="Dooley K."/>
            <person name="Dooley E."/>
            <person name="Doricent M."/>
            <person name="Dorje P."/>
            <person name="Dorjee K."/>
            <person name="Dupes A."/>
            <person name="Elong R."/>
            <person name="Falk J."/>
            <person name="Farina A."/>
            <person name="Faro S."/>
            <person name="Ferguson D."/>
            <person name="Fisher S."/>
            <person name="Foley C.D."/>
            <person name="Franke A."/>
            <person name="Friedrich D."/>
            <person name="Gadbois L."/>
            <person name="Gearin G."/>
            <person name="Gearin C.R."/>
            <person name="Giannoukos G."/>
            <person name="Goode T."/>
            <person name="Graham J."/>
            <person name="Grandbois E."/>
            <person name="Grewal S."/>
            <person name="Gyaltsen K."/>
            <person name="Hafez N."/>
            <person name="Hagos B."/>
            <person name="Hall J."/>
            <person name="Henson C."/>
            <person name="Hollinger A."/>
            <person name="Honan T."/>
            <person name="Huard M.D."/>
            <person name="Hughes L."/>
            <person name="Hurhula B."/>
            <person name="Husby M.E."/>
            <person name="Kamat A."/>
            <person name="Kanga B."/>
            <person name="Kashin S."/>
            <person name="Khazanovich D."/>
            <person name="Kisner P."/>
            <person name="Lance K."/>
            <person name="Lara M."/>
            <person name="Lee W."/>
            <person name="Lennon N."/>
            <person name="Letendre F."/>
            <person name="LeVine R."/>
            <person name="Lipovsky A."/>
            <person name="Liu X."/>
            <person name="Liu J."/>
            <person name="Liu S."/>
            <person name="Lokyitsang T."/>
            <person name="Lokyitsang Y."/>
            <person name="Lubonja R."/>
            <person name="Lui A."/>
            <person name="MacDonald P."/>
            <person name="Magnisalis V."/>
            <person name="Maru K."/>
            <person name="Matthews C."/>
            <person name="McCusker W."/>
            <person name="McDonough S."/>
            <person name="Mehta T."/>
            <person name="Meldrim J."/>
            <person name="Meneus L."/>
            <person name="Mihai O."/>
            <person name="Mihalev A."/>
            <person name="Mihova T."/>
            <person name="Mittelman R."/>
            <person name="Mlenga V."/>
            <person name="Montmayeur A."/>
            <person name="Mulrain L."/>
            <person name="Navidi A."/>
            <person name="Naylor J."/>
            <person name="Negash T."/>
            <person name="Nguyen T."/>
            <person name="Nguyen N."/>
            <person name="Nicol R."/>
            <person name="Norbu C."/>
            <person name="Norbu N."/>
            <person name="Novod N."/>
            <person name="O'Neill B."/>
            <person name="Osman S."/>
            <person name="Markiewicz E."/>
            <person name="Oyono O.L."/>
            <person name="Patti C."/>
            <person name="Phunkhang P."/>
            <person name="Pierre F."/>
            <person name="Priest M."/>
            <person name="Raghuraman S."/>
            <person name="Rege F."/>
            <person name="Reyes R."/>
            <person name="Rise C."/>
            <person name="Rogov P."/>
            <person name="Ross K."/>
            <person name="Ryan E."/>
            <person name="Settipalli S."/>
            <person name="Shea T."/>
            <person name="Sherpa N."/>
            <person name="Shi L."/>
            <person name="Shih D."/>
            <person name="Sparrow T."/>
            <person name="Spaulding J."/>
            <person name="Stalker J."/>
            <person name="Stange-Thomann N."/>
            <person name="Stavropoulos S."/>
            <person name="Stone C."/>
            <person name="Strader C."/>
            <person name="Tesfaye S."/>
            <person name="Thomson T."/>
            <person name="Thoulutsang Y."/>
            <person name="Thoulutsang D."/>
            <person name="Topham K."/>
            <person name="Topping I."/>
            <person name="Tsamla T."/>
            <person name="Vassiliev H."/>
            <person name="Vo A."/>
            <person name="Wangchuk T."/>
            <person name="Wangdi T."/>
            <person name="Weiand M."/>
            <person name="Wilkinson J."/>
            <person name="Wilson A."/>
            <person name="Yadav S."/>
            <person name="Young G."/>
            <person name="Yu Q."/>
            <person name="Zembek L."/>
            <person name="Zhong D."/>
            <person name="Zimmer A."/>
            <person name="Zwirko Z."/>
            <person name="Jaffe D.B."/>
            <person name="Alvarez P."/>
            <person name="Brockman W."/>
            <person name="Butler J."/>
            <person name="Chin C."/>
            <person name="Gnerre S."/>
            <person name="Grabherr M."/>
            <person name="Kleber M."/>
            <person name="Mauceli E."/>
            <person name="MacCallum I."/>
        </authorList>
    </citation>
    <scope>NUCLEOTIDE SEQUENCE [LARGE SCALE GENOMIC DNA]</scope>
    <source>
        <strain evidence="8">Rob3c / Tucson 14021-0248.25</strain>
    </source>
</reference>
<protein>
    <submittedName>
        <fullName evidence="7">GM14037</fullName>
    </submittedName>
</protein>
<name>B4HTU4_DROSE</name>
<dbReference type="OMA" id="KFLYTWM"/>
<keyword evidence="3 6" id="KW-0812">Transmembrane</keyword>
<dbReference type="AlphaFoldDB" id="B4HTU4"/>
<keyword evidence="4 6" id="KW-1133">Transmembrane helix</keyword>
<keyword evidence="5 6" id="KW-0472">Membrane</keyword>
<evidence type="ECO:0000256" key="5">
    <source>
        <dbReference type="ARBA" id="ARBA00023136"/>
    </source>
</evidence>
<organism evidence="8">
    <name type="scientific">Drosophila sechellia</name>
    <name type="common">Fruit fly</name>
    <dbReference type="NCBI Taxonomy" id="7238"/>
    <lineage>
        <taxon>Eukaryota</taxon>
        <taxon>Metazoa</taxon>
        <taxon>Ecdysozoa</taxon>
        <taxon>Arthropoda</taxon>
        <taxon>Hexapoda</taxon>
        <taxon>Insecta</taxon>
        <taxon>Pterygota</taxon>
        <taxon>Neoptera</taxon>
        <taxon>Endopterygota</taxon>
        <taxon>Diptera</taxon>
        <taxon>Brachycera</taxon>
        <taxon>Muscomorpha</taxon>
        <taxon>Ephydroidea</taxon>
        <taxon>Drosophilidae</taxon>
        <taxon>Drosophila</taxon>
        <taxon>Sophophora</taxon>
    </lineage>
</organism>
<dbReference type="GO" id="GO:0061668">
    <property type="term" value="P:mitochondrial ribosome assembly"/>
    <property type="evidence" value="ECO:0007669"/>
    <property type="project" value="TreeGrafter"/>
</dbReference>
<evidence type="ECO:0000313" key="7">
    <source>
        <dbReference type="EMBL" id="EDW50365.1"/>
    </source>
</evidence>
<dbReference type="OrthoDB" id="10267969at2759"/>
<evidence type="ECO:0000256" key="2">
    <source>
        <dbReference type="ARBA" id="ARBA00006824"/>
    </source>
</evidence>